<evidence type="ECO:0000313" key="1">
    <source>
        <dbReference type="EMBL" id="ABO07665.1"/>
    </source>
</evidence>
<dbReference type="KEGG" id="pcl:Pcal_0228"/>
<dbReference type="OrthoDB" id="23633at2157"/>
<dbReference type="HOGENOM" id="CLU_1830667_0_0_2"/>
<keyword evidence="2" id="KW-1185">Reference proteome</keyword>
<dbReference type="Proteomes" id="UP000001431">
    <property type="component" value="Chromosome"/>
</dbReference>
<proteinExistence type="predicted"/>
<reference evidence="1" key="1">
    <citation type="submission" date="2007-02" db="EMBL/GenBank/DDBJ databases">
        <title>Complete sequence of Pyrobaculum calidifontis JCM 11548.</title>
        <authorList>
            <consortium name="US DOE Joint Genome Institute"/>
            <person name="Copeland A."/>
            <person name="Lucas S."/>
            <person name="Lapidus A."/>
            <person name="Barry K."/>
            <person name="Glavina del Rio T."/>
            <person name="Dalin E."/>
            <person name="Tice H."/>
            <person name="Pitluck S."/>
            <person name="Chain P."/>
            <person name="Malfatti S."/>
            <person name="Shin M."/>
            <person name="Vergez L."/>
            <person name="Schmutz J."/>
            <person name="Larimer F."/>
            <person name="Land M."/>
            <person name="Hauser L."/>
            <person name="Kyrpides N."/>
            <person name="Mikhailova N."/>
            <person name="Cozen A.E."/>
            <person name="Fitz-Gibbon S.T."/>
            <person name="House C.H."/>
            <person name="Saltikov C."/>
            <person name="Lowe T.M."/>
            <person name="Richardson P."/>
        </authorList>
    </citation>
    <scope>NUCLEOTIDE SEQUENCE [LARGE SCALE GENOMIC DNA]</scope>
    <source>
        <strain evidence="1">JCM 11548</strain>
    </source>
</reference>
<organism evidence="1 2">
    <name type="scientific">Pyrobaculum calidifontis (strain DSM 21063 / JCM 11548 / VA1)</name>
    <dbReference type="NCBI Taxonomy" id="410359"/>
    <lineage>
        <taxon>Archaea</taxon>
        <taxon>Thermoproteota</taxon>
        <taxon>Thermoprotei</taxon>
        <taxon>Thermoproteales</taxon>
        <taxon>Thermoproteaceae</taxon>
        <taxon>Pyrobaculum</taxon>
    </lineage>
</organism>
<dbReference type="EMBL" id="CP000561">
    <property type="protein sequence ID" value="ABO07665.1"/>
    <property type="molecule type" value="Genomic_DNA"/>
</dbReference>
<dbReference type="RefSeq" id="WP_011848922.1">
    <property type="nucleotide sequence ID" value="NC_009073.1"/>
</dbReference>
<evidence type="ECO:0000313" key="2">
    <source>
        <dbReference type="Proteomes" id="UP000001431"/>
    </source>
</evidence>
<dbReference type="STRING" id="410359.Pcal_0228"/>
<protein>
    <submittedName>
        <fullName evidence="1">Uncharacterized protein</fullName>
    </submittedName>
</protein>
<dbReference type="AlphaFoldDB" id="A3MSP8"/>
<dbReference type="GeneID" id="4910258"/>
<name>A3MSP8_PYRCJ</name>
<dbReference type="eggNOG" id="arCOG05426">
    <property type="taxonomic scope" value="Archaea"/>
</dbReference>
<sequence>MLPELSDLDLENPSFSASGPAEYTVSFGRPCKVGANVRVDSLLFAWPRVFSRALVAVYRCEEFWPHYDVKTRAVSVGKSIYVMVDSVARHAEQDAETVPLEEGPLWRYVAKIGGAALCKTLREVLHIEAKCKMYGRLY</sequence>
<gene>
    <name evidence="1" type="ordered locus">Pcal_0228</name>
</gene>
<accession>A3MSP8</accession>